<dbReference type="Pfam" id="PF07005">
    <property type="entry name" value="SBD_N"/>
    <property type="match status" value="1"/>
</dbReference>
<keyword evidence="10" id="KW-1185">Reference proteome</keyword>
<name>A0A8J3D614_9BACT</name>
<evidence type="ECO:0000259" key="7">
    <source>
        <dbReference type="Pfam" id="PF07005"/>
    </source>
</evidence>
<evidence type="ECO:0000259" key="8">
    <source>
        <dbReference type="Pfam" id="PF17042"/>
    </source>
</evidence>
<dbReference type="InterPro" id="IPR031475">
    <property type="entry name" value="NBD_C"/>
</dbReference>
<keyword evidence="2" id="KW-0808">Transferase</keyword>
<dbReference type="EMBL" id="BMXF01000004">
    <property type="protein sequence ID" value="GHB80214.1"/>
    <property type="molecule type" value="Genomic_DNA"/>
</dbReference>
<protein>
    <submittedName>
        <fullName evidence="9">Uncharacterized protein</fullName>
    </submittedName>
</protein>
<dbReference type="GO" id="GO:0016301">
    <property type="term" value="F:kinase activity"/>
    <property type="evidence" value="ECO:0007669"/>
    <property type="project" value="UniProtKB-KW"/>
</dbReference>
<sequence>MSQYKPIIVLDDDPTGTQTVHGIPVLTEWSEDVLRQEFSQRTPLFYILTNSRALHPEEAEQLASQIGKTIKSLNQECWLISRSDSTLRGHFPTEVDALAEGLGWGDDYLTILLPAFFAGNRFTKDDIHYLKEGDTWIPAAETPYAQDKTFGYGNSNLKDWVEEKTKGRIPAFEVDSISIEHLDNEPEAEILARLNKANKVLIVNALTDGHLAKFSGAAMAAKRKMIFRTAASFVASFGRISEKAYLTRSEVLADASQTGGVIVVGSHVPKTTTQLKRLLDSGIARVEFEVEAFLRQDDYLTAVSEKLNELLADNQDVVLFTSRTLVAGADEKDSLAISVLVSAGLIKLVQNLTEPPKFFIAKGGITSSDLATKGLGVKRAMVSGQIAAGIPVWKLGDEAKFPGLSYVVFPGNVGDEGTLREIYEKLR</sequence>
<accession>A0A8J3D614</accession>
<dbReference type="RefSeq" id="WP_189566181.1">
    <property type="nucleotide sequence ID" value="NZ_BMXF01000004.1"/>
</dbReference>
<keyword evidence="6" id="KW-0119">Carbohydrate metabolism</keyword>
<dbReference type="InterPro" id="IPR037051">
    <property type="entry name" value="4-carb_acid_sugar_kinase_N_sf"/>
</dbReference>
<dbReference type="Proteomes" id="UP000598271">
    <property type="component" value="Unassembled WGS sequence"/>
</dbReference>
<keyword evidence="4" id="KW-0418">Kinase</keyword>
<evidence type="ECO:0000256" key="1">
    <source>
        <dbReference type="ARBA" id="ARBA00005715"/>
    </source>
</evidence>
<evidence type="ECO:0000313" key="10">
    <source>
        <dbReference type="Proteomes" id="UP000598271"/>
    </source>
</evidence>
<dbReference type="Gene3D" id="3.40.50.10840">
    <property type="entry name" value="Putative sugar-binding, N-terminal domain"/>
    <property type="match status" value="1"/>
</dbReference>
<dbReference type="GO" id="GO:0005524">
    <property type="term" value="F:ATP binding"/>
    <property type="evidence" value="ECO:0007669"/>
    <property type="project" value="UniProtKB-KW"/>
</dbReference>
<reference evidence="9 10" key="1">
    <citation type="journal article" date="2014" name="Int. J. Syst. Evol. Microbiol.">
        <title>Complete genome sequence of Corynebacterium casei LMG S-19264T (=DSM 44701T), isolated from a smear-ripened cheese.</title>
        <authorList>
            <consortium name="US DOE Joint Genome Institute (JGI-PGF)"/>
            <person name="Walter F."/>
            <person name="Albersmeier A."/>
            <person name="Kalinowski J."/>
            <person name="Ruckert C."/>
        </authorList>
    </citation>
    <scope>NUCLEOTIDE SEQUENCE [LARGE SCALE GENOMIC DNA]</scope>
    <source>
        <strain evidence="9 10">KCTC 12866</strain>
    </source>
</reference>
<evidence type="ECO:0000256" key="2">
    <source>
        <dbReference type="ARBA" id="ARBA00022679"/>
    </source>
</evidence>
<dbReference type="Pfam" id="PF17042">
    <property type="entry name" value="NBD_C"/>
    <property type="match status" value="1"/>
</dbReference>
<keyword evidence="5" id="KW-0067">ATP-binding</keyword>
<feature type="domain" description="Four-carbon acid sugar kinase N-terminal" evidence="7">
    <location>
        <begin position="7"/>
        <end position="236"/>
    </location>
</feature>
<dbReference type="InterPro" id="IPR042213">
    <property type="entry name" value="NBD_C_sf"/>
</dbReference>
<evidence type="ECO:0000256" key="6">
    <source>
        <dbReference type="ARBA" id="ARBA00023277"/>
    </source>
</evidence>
<gene>
    <name evidence="9" type="ORF">GCM10007390_38050</name>
</gene>
<evidence type="ECO:0000256" key="5">
    <source>
        <dbReference type="ARBA" id="ARBA00022840"/>
    </source>
</evidence>
<evidence type="ECO:0000256" key="3">
    <source>
        <dbReference type="ARBA" id="ARBA00022741"/>
    </source>
</evidence>
<dbReference type="Gene3D" id="3.40.980.20">
    <property type="entry name" value="Four-carbon acid sugar kinase, nucleotide binding domain"/>
    <property type="match status" value="1"/>
</dbReference>
<dbReference type="SUPFAM" id="SSF142764">
    <property type="entry name" value="YgbK-like"/>
    <property type="match status" value="1"/>
</dbReference>
<feature type="domain" description="Four-carbon acid sugar kinase nucleotide binding" evidence="8">
    <location>
        <begin position="261"/>
        <end position="419"/>
    </location>
</feature>
<comment type="similarity">
    <text evidence="1">Belongs to the four-carbon acid sugar kinase family.</text>
</comment>
<comment type="caution">
    <text evidence="9">The sequence shown here is derived from an EMBL/GenBank/DDBJ whole genome shotgun (WGS) entry which is preliminary data.</text>
</comment>
<proteinExistence type="inferred from homology"/>
<dbReference type="AlphaFoldDB" id="A0A8J3D614"/>
<organism evidence="9 10">
    <name type="scientific">Persicitalea jodogahamensis</name>
    <dbReference type="NCBI Taxonomy" id="402147"/>
    <lineage>
        <taxon>Bacteria</taxon>
        <taxon>Pseudomonadati</taxon>
        <taxon>Bacteroidota</taxon>
        <taxon>Cytophagia</taxon>
        <taxon>Cytophagales</taxon>
        <taxon>Spirosomataceae</taxon>
        <taxon>Persicitalea</taxon>
    </lineage>
</organism>
<evidence type="ECO:0000256" key="4">
    <source>
        <dbReference type="ARBA" id="ARBA00022777"/>
    </source>
</evidence>
<dbReference type="InterPro" id="IPR010737">
    <property type="entry name" value="4-carb_acid_sugar_kinase_N"/>
</dbReference>
<evidence type="ECO:0000313" key="9">
    <source>
        <dbReference type="EMBL" id="GHB80214.1"/>
    </source>
</evidence>
<keyword evidence="3" id="KW-0547">Nucleotide-binding</keyword>